<dbReference type="EMBL" id="CP038145">
    <property type="protein sequence ID" value="QBQ64455.1"/>
    <property type="molecule type" value="Genomic_DNA"/>
</dbReference>
<protein>
    <submittedName>
        <fullName evidence="1">DUF945 domain-containing protein</fullName>
    </submittedName>
</protein>
<dbReference type="InterPro" id="IPR010352">
    <property type="entry name" value="DUF945"/>
</dbReference>
<gene>
    <name evidence="1" type="ORF">EXH44_09600</name>
</gene>
<evidence type="ECO:0000313" key="1">
    <source>
        <dbReference type="EMBL" id="QBQ64455.1"/>
    </source>
</evidence>
<evidence type="ECO:0000313" key="2">
    <source>
        <dbReference type="Proteomes" id="UP000294444"/>
    </source>
</evidence>
<accession>A0A4P7CJY6</accession>
<dbReference type="AlphaFoldDB" id="A0A4P7CJY6"/>
<dbReference type="Pfam" id="PF06097">
    <property type="entry name" value="DUF945"/>
    <property type="match status" value="1"/>
</dbReference>
<reference evidence="1 2" key="1">
    <citation type="submission" date="2019-03" db="EMBL/GenBank/DDBJ databases">
        <authorList>
            <person name="Che Y."/>
            <person name="Zhou L."/>
        </authorList>
    </citation>
    <scope>NUCLEOTIDE SEQUENCE [LARGE SCALE GENOMIC DNA]</scope>
    <source>
        <strain evidence="1 2">AIFJ1607</strain>
    </source>
</reference>
<keyword evidence="2" id="KW-1185">Reference proteome</keyword>
<name>A0A4P7CJY6_9PAST</name>
<proteinExistence type="predicted"/>
<dbReference type="Proteomes" id="UP000294444">
    <property type="component" value="Chromosome"/>
</dbReference>
<organism evidence="1 2">
    <name type="scientific">Actinobacillus indolicus</name>
    <dbReference type="NCBI Taxonomy" id="51049"/>
    <lineage>
        <taxon>Bacteria</taxon>
        <taxon>Pseudomonadati</taxon>
        <taxon>Pseudomonadota</taxon>
        <taxon>Gammaproteobacteria</taxon>
        <taxon>Pasteurellales</taxon>
        <taxon>Pasteurellaceae</taxon>
        <taxon>Actinobacillus</taxon>
    </lineage>
</organism>
<sequence length="473" mass="52260">MKLTKVAGAVVAVVGTVAVGGSWYTGQQVEQKYQEFIQIGNNNLKHLGAYGITAEIKDVQFTRHFFSSDVKYTLEAQFDGKTYALKGDDKLFHGPLPLNRLSKGNLVPVLASVENNIQLPENLKVYFNNQDKLGEGKSDISYSGATKGEFKINPIKIAEDDKGSLALSESNYIYAYDPASKKSEFEVKLDNVKWVDIEKIETDLQGLSYKLNTVSDNQYPLLALGEYTASIKQLRIKDNEESSFAMSFNNFSSTGKSNLQKDRVISSGDGKAEIELQKADTKLKLGQFNMDLFMDVDAQGMNDLTPYLSSPDKLASEEAGQIVQSILMKSPKLEVKNLSIENEKGKNNLSLNISLENFDPNKIESFDSMLKIFKASHLDAKLNIPSLEELATQMNEMDGAAKEEATQQAKLTIEELANQAKASTLAEVDNENIKMKLTIDQGKVNLNGRDVPEEEVQGALFILMLGLSSMGIQ</sequence>
<dbReference type="RefSeq" id="WP_162857284.1">
    <property type="nucleotide sequence ID" value="NZ_CP038145.1"/>
</dbReference>
<dbReference type="KEGG" id="aio:EXH44_09600"/>